<keyword evidence="1" id="KW-0067">ATP-binding</keyword>
<organism evidence="3 4">
    <name type="scientific">Mya arenaria</name>
    <name type="common">Soft-shell clam</name>
    <dbReference type="NCBI Taxonomy" id="6604"/>
    <lineage>
        <taxon>Eukaryota</taxon>
        <taxon>Metazoa</taxon>
        <taxon>Spiralia</taxon>
        <taxon>Lophotrochozoa</taxon>
        <taxon>Mollusca</taxon>
        <taxon>Bivalvia</taxon>
        <taxon>Autobranchia</taxon>
        <taxon>Heteroconchia</taxon>
        <taxon>Euheterodonta</taxon>
        <taxon>Imparidentia</taxon>
        <taxon>Neoheterodontei</taxon>
        <taxon>Myida</taxon>
        <taxon>Myoidea</taxon>
        <taxon>Myidae</taxon>
        <taxon>Mya</taxon>
    </lineage>
</organism>
<gene>
    <name evidence="3" type="ORF">MAR_007228</name>
</gene>
<comment type="similarity">
    <text evidence="1">Belongs to the helicase family.</text>
</comment>
<sequence length="351" mass="40115">MFHQQSSIVLPLVSQFEKLTHGLDEAWNSLQEHGYPDDAWADIAPNRAPFRREDNGELQNALRLFRDNAEELPEEDVPDFSPNQTTGTITYHKDAQQVIPSNYHIEQMKSLKNVNPRQAQMFHFIKAYYRFLNWINRILTRPSGNPDLPVALLLSYTGTAAFNINGQTIHSAFSINRRMTKVLPVNSANTLRSNLQVIQLLIIDEVSMVPPDHLNLIHCRPQQIKQPFSSSAYFGNISPVAKKSFLSNNTSLTDLWSMFYIWELTHDVRQKGDQDFTALLNRRVGLNSRNRLKPPQHVHISSTVIVPQTEVIQRNPFQITRHQFPSMLPWAVTTHKIQGATTDTVVDSSSI</sequence>
<keyword evidence="1" id="KW-0234">DNA repair</keyword>
<dbReference type="InterPro" id="IPR027417">
    <property type="entry name" value="P-loop_NTPase"/>
</dbReference>
<evidence type="ECO:0000313" key="3">
    <source>
        <dbReference type="EMBL" id="WAQ94757.1"/>
    </source>
</evidence>
<evidence type="ECO:0000256" key="1">
    <source>
        <dbReference type="RuleBase" id="RU363044"/>
    </source>
</evidence>
<keyword evidence="4" id="KW-1185">Reference proteome</keyword>
<dbReference type="Gene3D" id="3.40.50.300">
    <property type="entry name" value="P-loop containing nucleotide triphosphate hydrolases"/>
    <property type="match status" value="1"/>
</dbReference>
<feature type="domain" description="DNA helicase Pif1-like DEAD-box helicase" evidence="2">
    <location>
        <begin position="152"/>
        <end position="229"/>
    </location>
</feature>
<keyword evidence="1" id="KW-0547">Nucleotide-binding</keyword>
<dbReference type="PANTHER" id="PTHR47642:SF5">
    <property type="entry name" value="ATP-DEPENDENT DNA HELICASE"/>
    <property type="match status" value="1"/>
</dbReference>
<reference evidence="3" key="1">
    <citation type="submission" date="2022-11" db="EMBL/GenBank/DDBJ databases">
        <title>Centuries of genome instability and evolution in soft-shell clam transmissible cancer (bioRxiv).</title>
        <authorList>
            <person name="Hart S.F.M."/>
            <person name="Yonemitsu M.A."/>
            <person name="Giersch R.M."/>
            <person name="Beal B.F."/>
            <person name="Arriagada G."/>
            <person name="Davis B.W."/>
            <person name="Ostrander E.A."/>
            <person name="Goff S.P."/>
            <person name="Metzger M.J."/>
        </authorList>
    </citation>
    <scope>NUCLEOTIDE SEQUENCE</scope>
    <source>
        <strain evidence="3">MELC-2E11</strain>
        <tissue evidence="3">Siphon/mantle</tissue>
    </source>
</reference>
<dbReference type="InterPro" id="IPR010285">
    <property type="entry name" value="DNA_helicase_pif1-like_DEAD"/>
</dbReference>
<dbReference type="Proteomes" id="UP001164746">
    <property type="component" value="Chromosome 1"/>
</dbReference>
<comment type="catalytic activity">
    <reaction evidence="1">
        <text>ATP + H2O = ADP + phosphate + H(+)</text>
        <dbReference type="Rhea" id="RHEA:13065"/>
        <dbReference type="ChEBI" id="CHEBI:15377"/>
        <dbReference type="ChEBI" id="CHEBI:15378"/>
        <dbReference type="ChEBI" id="CHEBI:30616"/>
        <dbReference type="ChEBI" id="CHEBI:43474"/>
        <dbReference type="ChEBI" id="CHEBI:456216"/>
        <dbReference type="EC" id="5.6.2.3"/>
    </reaction>
</comment>
<name>A0ABY7DDB6_MYAAR</name>
<protein>
    <recommendedName>
        <fullName evidence="1">ATP-dependent DNA helicase</fullName>
        <ecNumber evidence="1">5.6.2.3</ecNumber>
    </recommendedName>
</protein>
<evidence type="ECO:0000313" key="4">
    <source>
        <dbReference type="Proteomes" id="UP001164746"/>
    </source>
</evidence>
<comment type="cofactor">
    <cofactor evidence="1">
        <name>Mg(2+)</name>
        <dbReference type="ChEBI" id="CHEBI:18420"/>
    </cofactor>
</comment>
<dbReference type="InterPro" id="IPR051055">
    <property type="entry name" value="PIF1_helicase"/>
</dbReference>
<accession>A0ABY7DDB6</accession>
<keyword evidence="1" id="KW-0233">DNA recombination</keyword>
<proteinExistence type="inferred from homology"/>
<dbReference type="EC" id="5.6.2.3" evidence="1"/>
<keyword evidence="1" id="KW-0347">Helicase</keyword>
<dbReference type="Pfam" id="PF05970">
    <property type="entry name" value="PIF1"/>
    <property type="match status" value="1"/>
</dbReference>
<dbReference type="EMBL" id="CP111012">
    <property type="protein sequence ID" value="WAQ94757.1"/>
    <property type="molecule type" value="Genomic_DNA"/>
</dbReference>
<keyword evidence="1" id="KW-0378">Hydrolase</keyword>
<keyword evidence="1" id="KW-0227">DNA damage</keyword>
<dbReference type="PANTHER" id="PTHR47642">
    <property type="entry name" value="ATP-DEPENDENT DNA HELICASE"/>
    <property type="match status" value="1"/>
</dbReference>
<evidence type="ECO:0000259" key="2">
    <source>
        <dbReference type="Pfam" id="PF05970"/>
    </source>
</evidence>